<name>V6DH03_9BACT</name>
<evidence type="ECO:0000313" key="2">
    <source>
        <dbReference type="Proteomes" id="UP000018769"/>
    </source>
</evidence>
<accession>V6DH03</accession>
<organism evidence="1 2">
    <name type="scientific">Candidatus Babela massiliensis</name>
    <dbReference type="NCBI Taxonomy" id="673862"/>
    <lineage>
        <taxon>Bacteria</taxon>
        <taxon>Candidatus Babelota</taxon>
        <taxon>Candidatus Babeliae</taxon>
        <taxon>Candidatus Babeliales</taxon>
        <taxon>Candidatus Babeliaceae</taxon>
        <taxon>Candidatus Babela</taxon>
    </lineage>
</organism>
<reference evidence="1 2" key="1">
    <citation type="journal article" date="2015" name="Biol. Direct">
        <title>Babela massiliensis, a representative of a widespread bacterial phylum with unusual adaptations to parasitism in amoebae.</title>
        <authorList>
            <person name="Pagnier I."/>
            <person name="Yutin N."/>
            <person name="Croce O."/>
            <person name="Makarova K.S."/>
            <person name="Wolf Y.I."/>
            <person name="Benamar S."/>
            <person name="Raoult D."/>
            <person name="Koonin E.V."/>
            <person name="La Scola B."/>
        </authorList>
    </citation>
    <scope>NUCLEOTIDE SEQUENCE [LARGE SCALE GENOMIC DNA]</scope>
    <source>
        <strain evidence="2">BABL1</strain>
    </source>
</reference>
<dbReference type="AlphaFoldDB" id="V6DH03"/>
<evidence type="ECO:0000313" key="1">
    <source>
        <dbReference type="EMBL" id="CDK30213.1"/>
    </source>
</evidence>
<protein>
    <submittedName>
        <fullName evidence="1">Uncharacterized protein</fullName>
    </submittedName>
</protein>
<dbReference type="Proteomes" id="UP000018769">
    <property type="component" value="Chromosome I"/>
</dbReference>
<gene>
    <name evidence="1" type="ORF">BABL1_gene_907</name>
</gene>
<dbReference type="EMBL" id="HG793133">
    <property type="protein sequence ID" value="CDK30213.1"/>
    <property type="molecule type" value="Genomic_DNA"/>
</dbReference>
<keyword evidence="2" id="KW-1185">Reference proteome</keyword>
<dbReference type="KEGG" id="dpb:BABL1_gene_907"/>
<sequence length="42" mass="5065">MLQMFLKKISIVLVDVFWHIIRSNLNNFISKVNKLQIEYQAE</sequence>
<dbReference type="HOGENOM" id="CLU_3248680_0_0_7"/>
<proteinExistence type="predicted"/>